<evidence type="ECO:0000313" key="2">
    <source>
        <dbReference type="Proteomes" id="UP000325577"/>
    </source>
</evidence>
<accession>A0A5J5BT81</accession>
<gene>
    <name evidence="1" type="ORF">F0562_020084</name>
</gene>
<keyword evidence="2" id="KW-1185">Reference proteome</keyword>
<protein>
    <submittedName>
        <fullName evidence="1">Uncharacterized protein</fullName>
    </submittedName>
</protein>
<evidence type="ECO:0000313" key="1">
    <source>
        <dbReference type="EMBL" id="KAA8545300.1"/>
    </source>
</evidence>
<sequence length="144" mass="16010">MPRIADVRDYMQKVQALKYVKEACYNGTLIIKAWVLFTITALLSKTKFSDPTGRHDSLYRLVGAMAMDYQTVVKMGNVAGLNLMRQSSCPAGLFSHFSVQNGAGPVLGLLLLEIFPNRIRAKAMAFWIFNSSGITDRVDSLELC</sequence>
<dbReference type="OrthoDB" id="2019494at2759"/>
<proteinExistence type="predicted"/>
<dbReference type="AlphaFoldDB" id="A0A5J5BT81"/>
<dbReference type="EMBL" id="CM018033">
    <property type="protein sequence ID" value="KAA8545300.1"/>
    <property type="molecule type" value="Genomic_DNA"/>
</dbReference>
<organism evidence="1 2">
    <name type="scientific">Nyssa sinensis</name>
    <dbReference type="NCBI Taxonomy" id="561372"/>
    <lineage>
        <taxon>Eukaryota</taxon>
        <taxon>Viridiplantae</taxon>
        <taxon>Streptophyta</taxon>
        <taxon>Embryophyta</taxon>
        <taxon>Tracheophyta</taxon>
        <taxon>Spermatophyta</taxon>
        <taxon>Magnoliopsida</taxon>
        <taxon>eudicotyledons</taxon>
        <taxon>Gunneridae</taxon>
        <taxon>Pentapetalae</taxon>
        <taxon>asterids</taxon>
        <taxon>Cornales</taxon>
        <taxon>Nyssaceae</taxon>
        <taxon>Nyssa</taxon>
    </lineage>
</organism>
<dbReference type="Proteomes" id="UP000325577">
    <property type="component" value="Linkage Group LG10"/>
</dbReference>
<name>A0A5J5BT81_9ASTE</name>
<reference evidence="1 2" key="1">
    <citation type="submission" date="2019-09" db="EMBL/GenBank/DDBJ databases">
        <title>A chromosome-level genome assembly of the Chinese tupelo Nyssa sinensis.</title>
        <authorList>
            <person name="Yang X."/>
            <person name="Kang M."/>
            <person name="Yang Y."/>
            <person name="Xiong H."/>
            <person name="Wang M."/>
            <person name="Zhang Z."/>
            <person name="Wang Z."/>
            <person name="Wu H."/>
            <person name="Ma T."/>
            <person name="Liu J."/>
            <person name="Xi Z."/>
        </authorList>
    </citation>
    <scope>NUCLEOTIDE SEQUENCE [LARGE SCALE GENOMIC DNA]</scope>
    <source>
        <strain evidence="1">J267</strain>
        <tissue evidence="1">Leaf</tissue>
    </source>
</reference>